<evidence type="ECO:0000313" key="2">
    <source>
        <dbReference type="EMBL" id="GBP10753.1"/>
    </source>
</evidence>
<dbReference type="EMBL" id="BGZK01000042">
    <property type="protein sequence ID" value="GBP10753.1"/>
    <property type="molecule type" value="Genomic_DNA"/>
</dbReference>
<reference evidence="2 3" key="1">
    <citation type="journal article" date="2019" name="Commun. Biol.">
        <title>The bagworm genome reveals a unique fibroin gene that provides high tensile strength.</title>
        <authorList>
            <person name="Kono N."/>
            <person name="Nakamura H."/>
            <person name="Ohtoshi R."/>
            <person name="Tomita M."/>
            <person name="Numata K."/>
            <person name="Arakawa K."/>
        </authorList>
    </citation>
    <scope>NUCLEOTIDE SEQUENCE [LARGE SCALE GENOMIC DNA]</scope>
</reference>
<proteinExistence type="predicted"/>
<accession>A0A4C1T8D0</accession>
<evidence type="ECO:0000256" key="1">
    <source>
        <dbReference type="SAM" id="MobiDB-lite"/>
    </source>
</evidence>
<keyword evidence="3" id="KW-1185">Reference proteome</keyword>
<name>A0A4C1T8D0_EUMVA</name>
<sequence>MLCELKKRTRREFCRRAGTARQTAAPNTRNAKPLAIGCRVKWLTVRHSTAEDPPTNLLFYIEGGFGLKPSTIAQSGSGAAITTPGTDSLTFLSRQNVVNGCWLALRPTRLGDPPSVCHRVRIPVVFEVLFFTLERVFNFDLEFFSINSSNSDFIPGLKNAAPSEAPAREPREGPSSDSASALGGRPALTSAPNMGGGGVSPAAAARRESY</sequence>
<gene>
    <name evidence="2" type="ORF">EVAR_6307_1</name>
</gene>
<dbReference type="AlphaFoldDB" id="A0A4C1T8D0"/>
<organism evidence="2 3">
    <name type="scientific">Eumeta variegata</name>
    <name type="common">Bagworm moth</name>
    <name type="synonym">Eumeta japonica</name>
    <dbReference type="NCBI Taxonomy" id="151549"/>
    <lineage>
        <taxon>Eukaryota</taxon>
        <taxon>Metazoa</taxon>
        <taxon>Ecdysozoa</taxon>
        <taxon>Arthropoda</taxon>
        <taxon>Hexapoda</taxon>
        <taxon>Insecta</taxon>
        <taxon>Pterygota</taxon>
        <taxon>Neoptera</taxon>
        <taxon>Endopterygota</taxon>
        <taxon>Lepidoptera</taxon>
        <taxon>Glossata</taxon>
        <taxon>Ditrysia</taxon>
        <taxon>Tineoidea</taxon>
        <taxon>Psychidae</taxon>
        <taxon>Oiketicinae</taxon>
        <taxon>Eumeta</taxon>
    </lineage>
</organism>
<comment type="caution">
    <text evidence="2">The sequence shown here is derived from an EMBL/GenBank/DDBJ whole genome shotgun (WGS) entry which is preliminary data.</text>
</comment>
<evidence type="ECO:0000313" key="3">
    <source>
        <dbReference type="Proteomes" id="UP000299102"/>
    </source>
</evidence>
<protein>
    <submittedName>
        <fullName evidence="2">Uncharacterized protein</fullName>
    </submittedName>
</protein>
<feature type="region of interest" description="Disordered" evidence="1">
    <location>
        <begin position="157"/>
        <end position="210"/>
    </location>
</feature>
<dbReference type="Proteomes" id="UP000299102">
    <property type="component" value="Unassembled WGS sequence"/>
</dbReference>